<name>A0A450W2S1_9GAMM</name>
<dbReference type="SMART" id="SM00450">
    <property type="entry name" value="RHOD"/>
    <property type="match status" value="1"/>
</dbReference>
<sequence>MDQLIEFATNHWFLTLTLFTVLGSLAWITAAPGVLGSERVNPVEAVRLINHEGAIILDVRTDSEVEEGRILNAIHIPQQSLADQIKRVEKYRAKPIIGVCRTGSRSAAACATLRKHGFERVYNLGGGVVGWQSAGLPLVK</sequence>
<dbReference type="InterPro" id="IPR001763">
    <property type="entry name" value="Rhodanese-like_dom"/>
</dbReference>
<dbReference type="AlphaFoldDB" id="A0A450W2S1"/>
<dbReference type="Gene3D" id="3.40.250.10">
    <property type="entry name" value="Rhodanese-like domain"/>
    <property type="match status" value="1"/>
</dbReference>
<evidence type="ECO:0000259" key="2">
    <source>
        <dbReference type="PROSITE" id="PS50206"/>
    </source>
</evidence>
<keyword evidence="1" id="KW-0812">Transmembrane</keyword>
<feature type="transmembrane region" description="Helical" evidence="1">
    <location>
        <begin position="12"/>
        <end position="35"/>
    </location>
</feature>
<reference evidence="3" key="1">
    <citation type="submission" date="2019-02" db="EMBL/GenBank/DDBJ databases">
        <authorList>
            <person name="Gruber-Vodicka R. H."/>
            <person name="Seah K. B. B."/>
        </authorList>
    </citation>
    <scope>NUCLEOTIDE SEQUENCE</scope>
    <source>
        <strain evidence="3">BECK_S313</strain>
    </source>
</reference>
<dbReference type="CDD" id="cd00158">
    <property type="entry name" value="RHOD"/>
    <property type="match status" value="1"/>
</dbReference>
<dbReference type="InterPro" id="IPR050229">
    <property type="entry name" value="GlpE_sulfurtransferase"/>
</dbReference>
<dbReference type="SUPFAM" id="SSF52821">
    <property type="entry name" value="Rhodanese/Cell cycle control phosphatase"/>
    <property type="match status" value="1"/>
</dbReference>
<evidence type="ECO:0000313" key="3">
    <source>
        <dbReference type="EMBL" id="VFK11309.1"/>
    </source>
</evidence>
<keyword evidence="1" id="KW-0472">Membrane</keyword>
<dbReference type="EMBL" id="CAADFK010000022">
    <property type="protein sequence ID" value="VFK11309.1"/>
    <property type="molecule type" value="Genomic_DNA"/>
</dbReference>
<dbReference type="PANTHER" id="PTHR43031">
    <property type="entry name" value="FAD-DEPENDENT OXIDOREDUCTASE"/>
    <property type="match status" value="1"/>
</dbReference>
<accession>A0A450W2S1</accession>
<evidence type="ECO:0000256" key="1">
    <source>
        <dbReference type="SAM" id="Phobius"/>
    </source>
</evidence>
<dbReference type="PANTHER" id="PTHR43031:SF18">
    <property type="entry name" value="RHODANESE-RELATED SULFURTRANSFERASES"/>
    <property type="match status" value="1"/>
</dbReference>
<proteinExistence type="predicted"/>
<dbReference type="GO" id="GO:0016740">
    <property type="term" value="F:transferase activity"/>
    <property type="evidence" value="ECO:0007669"/>
    <property type="project" value="UniProtKB-KW"/>
</dbReference>
<keyword evidence="1" id="KW-1133">Transmembrane helix</keyword>
<dbReference type="PROSITE" id="PS50206">
    <property type="entry name" value="RHODANESE_3"/>
    <property type="match status" value="1"/>
</dbReference>
<gene>
    <name evidence="3" type="ORF">BECKLPF1236B_GA0070989_102216</name>
</gene>
<feature type="domain" description="Rhodanese" evidence="2">
    <location>
        <begin position="50"/>
        <end position="140"/>
    </location>
</feature>
<dbReference type="InterPro" id="IPR036873">
    <property type="entry name" value="Rhodanese-like_dom_sf"/>
</dbReference>
<keyword evidence="3" id="KW-0808">Transferase</keyword>
<protein>
    <submittedName>
        <fullName evidence="3">Rhodanese-related sulfurtransferase</fullName>
    </submittedName>
</protein>
<dbReference type="Pfam" id="PF00581">
    <property type="entry name" value="Rhodanese"/>
    <property type="match status" value="1"/>
</dbReference>
<organism evidence="3">
    <name type="scientific">Candidatus Kentrum sp. LPFa</name>
    <dbReference type="NCBI Taxonomy" id="2126335"/>
    <lineage>
        <taxon>Bacteria</taxon>
        <taxon>Pseudomonadati</taxon>
        <taxon>Pseudomonadota</taxon>
        <taxon>Gammaproteobacteria</taxon>
        <taxon>Candidatus Kentrum</taxon>
    </lineage>
</organism>